<proteinExistence type="predicted"/>
<dbReference type="EMBL" id="JAWNGG020000113">
    <property type="protein sequence ID" value="KAK9301437.1"/>
    <property type="molecule type" value="Genomic_DNA"/>
</dbReference>
<evidence type="ECO:0000313" key="3">
    <source>
        <dbReference type="Proteomes" id="UP001432146"/>
    </source>
</evidence>
<gene>
    <name evidence="2" type="ORF">QLX08_006254</name>
</gene>
<accession>A0AAW0ZWY0</accession>
<sequence>MRWLDEVSRWSIDARKQTRTYLTHSNAWPEGSRGLGLDKGSHHRGIPRLPREAIKCLTNGQERRAIKGSGLLPSSPRKYACARKKKEDSDAGEDVEDVEDAEEEEEEEQGEEQAMS</sequence>
<comment type="caution">
    <text evidence="2">The sequence shown here is derived from an EMBL/GenBank/DDBJ whole genome shotgun (WGS) entry which is preliminary data.</text>
</comment>
<dbReference type="AlphaFoldDB" id="A0AAW0ZWY0"/>
<feature type="region of interest" description="Disordered" evidence="1">
    <location>
        <begin position="24"/>
        <end position="48"/>
    </location>
</feature>
<evidence type="ECO:0000256" key="1">
    <source>
        <dbReference type="SAM" id="MobiDB-lite"/>
    </source>
</evidence>
<name>A0AAW0ZWY0_9HYME</name>
<reference evidence="2 3" key="1">
    <citation type="submission" date="2024-05" db="EMBL/GenBank/DDBJ databases">
        <title>The nuclear and mitochondrial genome assemblies of Tetragonisca angustula (Apidae: Meliponini), a tiny yet remarkable pollinator in the Neotropics.</title>
        <authorList>
            <person name="Ferrari R."/>
            <person name="Ricardo P.C."/>
            <person name="Dias F.C."/>
            <person name="Araujo N.S."/>
            <person name="Soares D.O."/>
            <person name="Zhou Q.-S."/>
            <person name="Zhu C.-D."/>
            <person name="Coutinho L."/>
            <person name="Airas M.C."/>
            <person name="Batista T.M."/>
        </authorList>
    </citation>
    <scope>NUCLEOTIDE SEQUENCE [LARGE SCALE GENOMIC DNA]</scope>
    <source>
        <strain evidence="2">ASF017062</strain>
        <tissue evidence="2">Abdomen</tissue>
    </source>
</reference>
<feature type="compositionally biased region" description="Acidic residues" evidence="1">
    <location>
        <begin position="90"/>
        <end position="116"/>
    </location>
</feature>
<feature type="region of interest" description="Disordered" evidence="1">
    <location>
        <begin position="65"/>
        <end position="116"/>
    </location>
</feature>
<protein>
    <submittedName>
        <fullName evidence="2">Uncharacterized protein</fullName>
    </submittedName>
</protein>
<keyword evidence="3" id="KW-1185">Reference proteome</keyword>
<organism evidence="2 3">
    <name type="scientific">Tetragonisca angustula</name>
    <dbReference type="NCBI Taxonomy" id="166442"/>
    <lineage>
        <taxon>Eukaryota</taxon>
        <taxon>Metazoa</taxon>
        <taxon>Ecdysozoa</taxon>
        <taxon>Arthropoda</taxon>
        <taxon>Hexapoda</taxon>
        <taxon>Insecta</taxon>
        <taxon>Pterygota</taxon>
        <taxon>Neoptera</taxon>
        <taxon>Endopterygota</taxon>
        <taxon>Hymenoptera</taxon>
        <taxon>Apocrita</taxon>
        <taxon>Aculeata</taxon>
        <taxon>Apoidea</taxon>
        <taxon>Anthophila</taxon>
        <taxon>Apidae</taxon>
        <taxon>Tetragonisca</taxon>
    </lineage>
</organism>
<dbReference type="Proteomes" id="UP001432146">
    <property type="component" value="Unassembled WGS sequence"/>
</dbReference>
<evidence type="ECO:0000313" key="2">
    <source>
        <dbReference type="EMBL" id="KAK9301437.1"/>
    </source>
</evidence>